<dbReference type="GO" id="GO:0005524">
    <property type="term" value="F:ATP binding"/>
    <property type="evidence" value="ECO:0007669"/>
    <property type="project" value="UniProtKB-KW"/>
</dbReference>
<comment type="caution">
    <text evidence="15">The sequence shown here is derived from an EMBL/GenBank/DDBJ whole genome shotgun (WGS) entry which is preliminary data.</text>
</comment>
<keyword evidence="11" id="KW-0863">Zinc-finger</keyword>
<dbReference type="PROSITE" id="PS00108">
    <property type="entry name" value="PROTEIN_KINASE_ST"/>
    <property type="match status" value="1"/>
</dbReference>
<dbReference type="SMART" id="SM00580">
    <property type="entry name" value="PUG"/>
    <property type="match status" value="1"/>
</dbReference>
<keyword evidence="7" id="KW-0547">Nucleotide-binding</keyword>
<evidence type="ECO:0000256" key="8">
    <source>
        <dbReference type="ARBA" id="ARBA00022777"/>
    </source>
</evidence>
<dbReference type="Gene3D" id="1.20.1440.180">
    <property type="entry name" value="KEN domain"/>
    <property type="match status" value="1"/>
</dbReference>
<accession>A0AAD2CM16</accession>
<dbReference type="EMBL" id="CAKOGP040000580">
    <property type="protein sequence ID" value="CAJ1936937.1"/>
    <property type="molecule type" value="Genomic_DNA"/>
</dbReference>
<keyword evidence="8" id="KW-0418">Kinase</keyword>
<dbReference type="GO" id="GO:0036498">
    <property type="term" value="P:IRE1-mediated unfolded protein response"/>
    <property type="evidence" value="ECO:0007669"/>
    <property type="project" value="TreeGrafter"/>
</dbReference>
<dbReference type="InterPro" id="IPR008271">
    <property type="entry name" value="Ser/Thr_kinase_AS"/>
</dbReference>
<dbReference type="InterPro" id="IPR045133">
    <property type="entry name" value="IRE1/2-like"/>
</dbReference>
<keyword evidence="5" id="KW-0812">Transmembrane</keyword>
<dbReference type="InterPro" id="IPR011009">
    <property type="entry name" value="Kinase-like_dom_sf"/>
</dbReference>
<evidence type="ECO:0000256" key="4">
    <source>
        <dbReference type="ARBA" id="ARBA00022679"/>
    </source>
</evidence>
<evidence type="ECO:0000256" key="5">
    <source>
        <dbReference type="ARBA" id="ARBA00022692"/>
    </source>
</evidence>
<dbReference type="Pfam" id="PF00069">
    <property type="entry name" value="Pkinase"/>
    <property type="match status" value="2"/>
</dbReference>
<feature type="domain" description="KEN" evidence="14">
    <location>
        <begin position="935"/>
        <end position="1069"/>
    </location>
</feature>
<dbReference type="GO" id="GO:0008270">
    <property type="term" value="F:zinc ion binding"/>
    <property type="evidence" value="ECO:0007669"/>
    <property type="project" value="UniProtKB-KW"/>
</dbReference>
<evidence type="ECO:0000256" key="7">
    <source>
        <dbReference type="ARBA" id="ARBA00022741"/>
    </source>
</evidence>
<name>A0AAD2CM16_9STRA</name>
<keyword evidence="16" id="KW-1185">Reference proteome</keyword>
<gene>
    <name evidence="15" type="ORF">CYCCA115_LOCUS5436</name>
</gene>
<evidence type="ECO:0000256" key="9">
    <source>
        <dbReference type="ARBA" id="ARBA00022840"/>
    </source>
</evidence>
<evidence type="ECO:0000256" key="10">
    <source>
        <dbReference type="ARBA" id="ARBA00022989"/>
    </source>
</evidence>
<dbReference type="PROSITE" id="PS50011">
    <property type="entry name" value="PROTEIN_KINASE_DOM"/>
    <property type="match status" value="1"/>
</dbReference>
<dbReference type="InterPro" id="IPR000571">
    <property type="entry name" value="Znf_CCCH"/>
</dbReference>
<sequence length="1312" mass="145926">MLLFGLTVDNIRHRFVDATNTPIKETQYAIQKSSSHAIRTPPTFHVETENEGNDEGDIIVVVAVDGTLAGISKRNGKVLWKHSRDLEGVERGYQKHTIKPRRNAETVPEALVRPLISTTTTTKAASSSSTNFAAVPSLDGYVFMSSCGETVKNSVKELVSRSPFLNDDGQFIVGSRHSTAAALDATTGEVLRLIPPSEMDRDLYPSTSFKGRNPVWIGRVDYSVDVQDAKTGTTEVQFSSAEVISVMEMQGKIGTDAWKPMKAFDGKGQNMDEALAIDGFERMLIQSTQFIVPSSSMTSELSPLVATPGGNIAYRNTTSGILEWVSDETFSSPVAFAIEASSGVRLEVDIIPDVPVPGSSLEYLSREIEKQLERLYEQAMDDQTIVGALSNGQLYALHLGSRHKFPGIPRQRHTIAATSVSRNAKPLSNFPHIVGRPAIHHDAVRVHSRAQDQKQLITTSKVCNPSSQGFPACLLYTRAKNYLPKEQTDHLGREGGDTVAEESLSDVENVAMAANKLPDGIFFHPEYGYISPEHRRPKYRRYLTMGLWLPPALAFIFVISFELGRRKRQKDNQRLSRSAVRMVDGVGEVVWSDAKPTQVSQQCVIQVSDDILGYGGQGTVVYKGKLDGRDVAVKRLLKAYQAGADREISLLIESDGHPNVVRYFLKEIRGDFVYLALELCDLSLHDLIVVLCQHHEQQTSVSRNSICSPTKFVLQQIASGVKHLHSLRIVHRDLKPQNILLATSKKKETSLPETPVLEAFQKGFYIAKISDMGLGKQLSGQSSLGVSMLGESNRGSKPGASSVGVGPGSVGWQAPEVMALKWTSDSSVRTDQNTSLPSLTTGQACNKATPTVRTSRSVDIFSLGCIFYSTIVPGHHPFGEWYERESNIMHNRPALGPLKKLSPDAHDLVIAMLQQNPKLRPTAKQICEHPFFWGPQKRLSFLCDVSDRLETDDALETSLDTNSTLAIERGAVEVVGTAWDGRLDDALISNVQKFRSYDASSLRDLLRLIRNKHHHFDELPDDFRTSTMSNQDEMLQYFEQRFPSLLMHCFHHCERHFGEDDLLTIKYSIVPVRTKERAPQQQDSMRNMSDLNGNGPSYAVQSQIESVGLSTKPDWPFQLPTANPSEEPVLRAELEDGDKDEIEIWDTEIEMKCLVSAGHNLTTGPDSNDIIAWEGSTAARTFNCRGWSRSEDEWSNRVDPCFRKRCPNLKRATEDPKFRTRLCNHWDTNLGTFCPMRKKSKCIFAHGPVELRVKEGKRGRWGKLVDKHGNNSNPCHSGGEDTFGAARSIESVRKVEGKWNTNRPNVSFKLLS</sequence>
<dbReference type="Gene3D" id="2.130.10.10">
    <property type="entry name" value="YVTN repeat-like/Quinoprotein amine dehydrogenase"/>
    <property type="match status" value="1"/>
</dbReference>
<keyword evidence="3" id="KW-0723">Serine/threonine-protein kinase</keyword>
<protein>
    <recommendedName>
        <fullName evidence="2">non-specific serine/threonine protein kinase</fullName>
        <ecNumber evidence="2">2.7.11.1</ecNumber>
    </recommendedName>
</protein>
<keyword evidence="11" id="KW-0862">Zinc</keyword>
<dbReference type="PANTHER" id="PTHR13954:SF6">
    <property type="entry name" value="NON-SPECIFIC SERINE_THREONINE PROTEIN KINASE"/>
    <property type="match status" value="1"/>
</dbReference>
<dbReference type="Pfam" id="PF06479">
    <property type="entry name" value="Ribonuc_2-5A"/>
    <property type="match status" value="1"/>
</dbReference>
<evidence type="ECO:0000256" key="11">
    <source>
        <dbReference type="PROSITE-ProRule" id="PRU00723"/>
    </source>
</evidence>
<organism evidence="15 16">
    <name type="scientific">Cylindrotheca closterium</name>
    <dbReference type="NCBI Taxonomy" id="2856"/>
    <lineage>
        <taxon>Eukaryota</taxon>
        <taxon>Sar</taxon>
        <taxon>Stramenopiles</taxon>
        <taxon>Ochrophyta</taxon>
        <taxon>Bacillariophyta</taxon>
        <taxon>Bacillariophyceae</taxon>
        <taxon>Bacillariophycidae</taxon>
        <taxon>Bacillariales</taxon>
        <taxon>Bacillariaceae</taxon>
        <taxon>Cylindrotheca</taxon>
    </lineage>
</organism>
<evidence type="ECO:0000256" key="2">
    <source>
        <dbReference type="ARBA" id="ARBA00012513"/>
    </source>
</evidence>
<evidence type="ECO:0000256" key="3">
    <source>
        <dbReference type="ARBA" id="ARBA00022527"/>
    </source>
</evidence>
<evidence type="ECO:0000313" key="16">
    <source>
        <dbReference type="Proteomes" id="UP001295423"/>
    </source>
</evidence>
<keyword evidence="6" id="KW-0732">Signal</keyword>
<keyword evidence="4" id="KW-0808">Transferase</keyword>
<proteinExistence type="predicted"/>
<dbReference type="Gene3D" id="1.10.510.10">
    <property type="entry name" value="Transferase(Phosphotransferase) domain 1"/>
    <property type="match status" value="1"/>
</dbReference>
<evidence type="ECO:0000313" key="15">
    <source>
        <dbReference type="EMBL" id="CAJ1936937.1"/>
    </source>
</evidence>
<dbReference type="PROSITE" id="PS50103">
    <property type="entry name" value="ZF_C3H1"/>
    <property type="match status" value="1"/>
</dbReference>
<feature type="zinc finger region" description="C3H1-type" evidence="11">
    <location>
        <begin position="1217"/>
        <end position="1249"/>
    </location>
</feature>
<evidence type="ECO:0000256" key="6">
    <source>
        <dbReference type="ARBA" id="ARBA00022729"/>
    </source>
</evidence>
<evidence type="ECO:0000259" key="14">
    <source>
        <dbReference type="PROSITE" id="PS51392"/>
    </source>
</evidence>
<dbReference type="SUPFAM" id="SSF50998">
    <property type="entry name" value="Quinoprotein alcohol dehydrogenase-like"/>
    <property type="match status" value="1"/>
</dbReference>
<dbReference type="GO" id="GO:0004674">
    <property type="term" value="F:protein serine/threonine kinase activity"/>
    <property type="evidence" value="ECO:0007669"/>
    <property type="project" value="UniProtKB-KW"/>
</dbReference>
<dbReference type="SMART" id="SM00220">
    <property type="entry name" value="S_TKc"/>
    <property type="match status" value="1"/>
</dbReference>
<dbReference type="GO" id="GO:0051082">
    <property type="term" value="F:unfolded protein binding"/>
    <property type="evidence" value="ECO:0007669"/>
    <property type="project" value="TreeGrafter"/>
</dbReference>
<dbReference type="SUPFAM" id="SSF56112">
    <property type="entry name" value="Protein kinase-like (PK-like)"/>
    <property type="match status" value="1"/>
</dbReference>
<dbReference type="InterPro" id="IPR038357">
    <property type="entry name" value="KEN_sf"/>
</dbReference>
<dbReference type="PROSITE" id="PS51392">
    <property type="entry name" value="KEN"/>
    <property type="match status" value="1"/>
</dbReference>
<dbReference type="InterPro" id="IPR010513">
    <property type="entry name" value="KEN_dom"/>
</dbReference>
<feature type="domain" description="Protein kinase" evidence="12">
    <location>
        <begin position="606"/>
        <end position="932"/>
    </location>
</feature>
<keyword evidence="10" id="KW-0472">Membrane</keyword>
<dbReference type="GO" id="GO:1990604">
    <property type="term" value="C:IRE1-TRAF2-ASK1 complex"/>
    <property type="evidence" value="ECO:0007669"/>
    <property type="project" value="TreeGrafter"/>
</dbReference>
<dbReference type="EC" id="2.7.11.1" evidence="2"/>
<dbReference type="InterPro" id="IPR011047">
    <property type="entry name" value="Quinoprotein_ADH-like_sf"/>
</dbReference>
<evidence type="ECO:0000256" key="1">
    <source>
        <dbReference type="ARBA" id="ARBA00004479"/>
    </source>
</evidence>
<keyword evidence="11" id="KW-0479">Metal-binding</keyword>
<dbReference type="GO" id="GO:0004521">
    <property type="term" value="F:RNA endonuclease activity"/>
    <property type="evidence" value="ECO:0007669"/>
    <property type="project" value="InterPro"/>
</dbReference>
<reference evidence="15" key="1">
    <citation type="submission" date="2023-08" db="EMBL/GenBank/DDBJ databases">
        <authorList>
            <person name="Audoor S."/>
            <person name="Bilcke G."/>
        </authorList>
    </citation>
    <scope>NUCLEOTIDE SEQUENCE</scope>
</reference>
<evidence type="ECO:0000259" key="12">
    <source>
        <dbReference type="PROSITE" id="PS50011"/>
    </source>
</evidence>
<dbReference type="InterPro" id="IPR015943">
    <property type="entry name" value="WD40/YVTN_repeat-like_dom_sf"/>
</dbReference>
<feature type="domain" description="C3H1-type" evidence="13">
    <location>
        <begin position="1217"/>
        <end position="1249"/>
    </location>
</feature>
<dbReference type="GO" id="GO:0006397">
    <property type="term" value="P:mRNA processing"/>
    <property type="evidence" value="ECO:0007669"/>
    <property type="project" value="InterPro"/>
</dbReference>
<dbReference type="Gene3D" id="3.30.200.20">
    <property type="entry name" value="Phosphorylase Kinase, domain 1"/>
    <property type="match status" value="1"/>
</dbReference>
<dbReference type="Proteomes" id="UP001295423">
    <property type="component" value="Unassembled WGS sequence"/>
</dbReference>
<dbReference type="InterPro" id="IPR000719">
    <property type="entry name" value="Prot_kinase_dom"/>
</dbReference>
<dbReference type="PANTHER" id="PTHR13954">
    <property type="entry name" value="IRE1-RELATED"/>
    <property type="match status" value="1"/>
</dbReference>
<dbReference type="FunFam" id="3.30.200.20:FF:000077">
    <property type="entry name" value="Putative Serine/threonine-protein kinase/endoribonuclease IRE1"/>
    <property type="match status" value="1"/>
</dbReference>
<keyword evidence="10" id="KW-1133">Transmembrane helix</keyword>
<keyword evidence="9" id="KW-0067">ATP-binding</keyword>
<comment type="subcellular location">
    <subcellularLocation>
        <location evidence="1">Membrane</location>
        <topology evidence="1">Single-pass type I membrane protein</topology>
    </subcellularLocation>
</comment>
<evidence type="ECO:0000259" key="13">
    <source>
        <dbReference type="PROSITE" id="PS50103"/>
    </source>
</evidence>
<dbReference type="Gene3D" id="4.10.1000.10">
    <property type="entry name" value="Zinc finger, CCCH-type"/>
    <property type="match status" value="1"/>
</dbReference>